<gene>
    <name evidence="3" type="ORF">D3Y59_13700</name>
</gene>
<dbReference type="KEGG" id="hyh:D3Y59_13700"/>
<feature type="transmembrane region" description="Helical" evidence="2">
    <location>
        <begin position="9"/>
        <end position="28"/>
    </location>
</feature>
<keyword evidence="4" id="KW-1185">Reference proteome</keyword>
<keyword evidence="2" id="KW-0812">Transmembrane</keyword>
<reference evidence="3 4" key="1">
    <citation type="submission" date="2018-09" db="EMBL/GenBank/DDBJ databases">
        <title>Hymenobacter medium sp. nov., isolated from R2A medium.</title>
        <authorList>
            <person name="Yingchao G."/>
        </authorList>
    </citation>
    <scope>NUCLEOTIDE SEQUENCE [LARGE SCALE GENOMIC DNA]</scope>
    <source>
        <strain evidence="4">sh-6</strain>
    </source>
</reference>
<dbReference type="EMBL" id="CP032317">
    <property type="protein sequence ID" value="AYA38001.1"/>
    <property type="molecule type" value="Genomic_DNA"/>
</dbReference>
<evidence type="ECO:0000313" key="3">
    <source>
        <dbReference type="EMBL" id="AYA38001.1"/>
    </source>
</evidence>
<protein>
    <submittedName>
        <fullName evidence="3">Uncharacterized protein</fullName>
    </submittedName>
</protein>
<accession>A0A3B7RAD0</accession>
<organism evidence="3 4">
    <name type="scientific">Hymenobacter oligotrophus</name>
    <dbReference type="NCBI Taxonomy" id="2319843"/>
    <lineage>
        <taxon>Bacteria</taxon>
        <taxon>Pseudomonadati</taxon>
        <taxon>Bacteroidota</taxon>
        <taxon>Cytophagia</taxon>
        <taxon>Cytophagales</taxon>
        <taxon>Hymenobacteraceae</taxon>
        <taxon>Hymenobacter</taxon>
    </lineage>
</organism>
<feature type="transmembrane region" description="Helical" evidence="2">
    <location>
        <begin position="40"/>
        <end position="56"/>
    </location>
</feature>
<evidence type="ECO:0000256" key="2">
    <source>
        <dbReference type="SAM" id="Phobius"/>
    </source>
</evidence>
<proteinExistence type="predicted"/>
<dbReference type="RefSeq" id="WP_119445554.1">
    <property type="nucleotide sequence ID" value="NZ_CP032317.1"/>
</dbReference>
<sequence>MKFPSFDRGLARTVLFSVAVVAFIIGVYETLLTNDIMRNYVFFMVSIICLLVYRRLKIAEQEAAPAAPEPKRKTTKPKGKGRR</sequence>
<evidence type="ECO:0000313" key="4">
    <source>
        <dbReference type="Proteomes" id="UP000262802"/>
    </source>
</evidence>
<dbReference type="AlphaFoldDB" id="A0A3B7RAD0"/>
<name>A0A3B7RAD0_9BACT</name>
<dbReference type="OrthoDB" id="886983at2"/>
<evidence type="ECO:0000256" key="1">
    <source>
        <dbReference type="SAM" id="MobiDB-lite"/>
    </source>
</evidence>
<dbReference type="Proteomes" id="UP000262802">
    <property type="component" value="Chromosome"/>
</dbReference>
<keyword evidence="2" id="KW-0472">Membrane</keyword>
<keyword evidence="2" id="KW-1133">Transmembrane helix</keyword>
<feature type="region of interest" description="Disordered" evidence="1">
    <location>
        <begin position="62"/>
        <end position="83"/>
    </location>
</feature>
<feature type="compositionally biased region" description="Basic residues" evidence="1">
    <location>
        <begin position="73"/>
        <end position="83"/>
    </location>
</feature>